<dbReference type="NCBIfam" id="TIGR03167">
    <property type="entry name" value="tRNA_sel_U_synt"/>
    <property type="match status" value="1"/>
</dbReference>
<dbReference type="InterPro" id="IPR001763">
    <property type="entry name" value="Rhodanese-like_dom"/>
</dbReference>
<dbReference type="PROSITE" id="PS50206">
    <property type="entry name" value="RHODANESE_3"/>
    <property type="match status" value="1"/>
</dbReference>
<proteinExistence type="predicted"/>
<dbReference type="InterPro" id="IPR058840">
    <property type="entry name" value="AAA_SelU"/>
</dbReference>
<dbReference type="GO" id="GO:0043828">
    <property type="term" value="F:tRNA 2-selenouridine synthase activity"/>
    <property type="evidence" value="ECO:0007669"/>
    <property type="project" value="InterPro"/>
</dbReference>
<dbReference type="Proteomes" id="UP001153387">
    <property type="component" value="Unassembled WGS sequence"/>
</dbReference>
<dbReference type="InterPro" id="IPR027417">
    <property type="entry name" value="P-loop_NTPase"/>
</dbReference>
<keyword evidence="3" id="KW-0808">Transferase</keyword>
<gene>
    <name evidence="3" type="primary">mnmH</name>
    <name evidence="3" type="ORF">OMP38_25165</name>
</gene>
<dbReference type="InterPro" id="IPR017582">
    <property type="entry name" value="SelU"/>
</dbReference>
<comment type="caution">
    <text evidence="3">The sequence shown here is derived from an EMBL/GenBank/DDBJ whole genome shotgun (WGS) entry which is preliminary data.</text>
</comment>
<dbReference type="Pfam" id="PF26341">
    <property type="entry name" value="AAA_SelU"/>
    <property type="match status" value="1"/>
</dbReference>
<dbReference type="SUPFAM" id="SSF52540">
    <property type="entry name" value="P-loop containing nucleoside triphosphate hydrolases"/>
    <property type="match status" value="1"/>
</dbReference>
<evidence type="ECO:0000259" key="2">
    <source>
        <dbReference type="PROSITE" id="PS50206"/>
    </source>
</evidence>
<dbReference type="EC" id="2.5.1.-" evidence="3"/>
<name>A0A9X4KKI9_9BACL</name>
<dbReference type="Pfam" id="PF00581">
    <property type="entry name" value="Rhodanese"/>
    <property type="match status" value="1"/>
</dbReference>
<dbReference type="PANTHER" id="PTHR30401">
    <property type="entry name" value="TRNA 2-SELENOURIDINE SYNTHASE"/>
    <property type="match status" value="1"/>
</dbReference>
<dbReference type="PANTHER" id="PTHR30401:SF0">
    <property type="entry name" value="TRNA 2-SELENOURIDINE SYNTHASE"/>
    <property type="match status" value="1"/>
</dbReference>
<dbReference type="RefSeq" id="WP_277567480.1">
    <property type="nucleotide sequence ID" value="NZ_JAPDHZ010000004.1"/>
</dbReference>
<evidence type="ECO:0000313" key="3">
    <source>
        <dbReference type="EMBL" id="MDG0793748.1"/>
    </source>
</evidence>
<dbReference type="InterPro" id="IPR036873">
    <property type="entry name" value="Rhodanese-like_dom_sf"/>
</dbReference>
<accession>A0A9X4KKI9</accession>
<dbReference type="AlphaFoldDB" id="A0A9X4KKI9"/>
<keyword evidence="1" id="KW-0711">Selenium</keyword>
<dbReference type="EMBL" id="JAPDHZ010000004">
    <property type="protein sequence ID" value="MDG0793748.1"/>
    <property type="molecule type" value="Genomic_DNA"/>
</dbReference>
<keyword evidence="4" id="KW-1185">Reference proteome</keyword>
<dbReference type="SMART" id="SM00450">
    <property type="entry name" value="RHOD"/>
    <property type="match status" value="1"/>
</dbReference>
<organism evidence="3 4">
    <name type="scientific">Cohnella ginsengisoli</name>
    <dbReference type="NCBI Taxonomy" id="425004"/>
    <lineage>
        <taxon>Bacteria</taxon>
        <taxon>Bacillati</taxon>
        <taxon>Bacillota</taxon>
        <taxon>Bacilli</taxon>
        <taxon>Bacillales</taxon>
        <taxon>Paenibacillaceae</taxon>
        <taxon>Cohnella</taxon>
    </lineage>
</organism>
<feature type="domain" description="Rhodanese" evidence="2">
    <location>
        <begin position="15"/>
        <end position="131"/>
    </location>
</feature>
<protein>
    <submittedName>
        <fullName evidence="3">tRNA 2-selenouridine(34) synthase MnmH</fullName>
        <ecNumber evidence="3">2.5.1.-</ecNumber>
    </submittedName>
</protein>
<evidence type="ECO:0000313" key="4">
    <source>
        <dbReference type="Proteomes" id="UP001153387"/>
    </source>
</evidence>
<sequence>MFTDIPWTELSEKRLHKPVTLIDVRSPGEFGNATIPGSVNIPLFNDEERAEVGTIYTQVGTEAAKERGLELVSAKLPAFIKQFSAIPGDKVVFCWRGGMRSKTTATVLSLMGIYSQRLAGGYRAYRQWVTEQLDTLAFSPTPIVLQGSTGSGKTEMLLRLKQEGLPVIDLEGMAGHRGSIFGGIGLRPNNQKTFDSLLLDALIAYRDEPFVLFEAESKRVGKIVVPDVLYGSRSRGYQITVELPVEVRAVQILRDYEPWKHEQACIASFSRIRERIHTPIAAEIEGCLRTGRFQPAVELLLKHYYDPLYAHSTAAALDSGIRIMTVTADSIDSAYAEVKRAIESITRNALAH</sequence>
<evidence type="ECO:0000256" key="1">
    <source>
        <dbReference type="ARBA" id="ARBA00023266"/>
    </source>
</evidence>
<dbReference type="NCBIfam" id="NF008750">
    <property type="entry name" value="PRK11784.1-2"/>
    <property type="match status" value="1"/>
</dbReference>
<dbReference type="Gene3D" id="3.40.250.10">
    <property type="entry name" value="Rhodanese-like domain"/>
    <property type="match status" value="1"/>
</dbReference>
<dbReference type="SUPFAM" id="SSF52821">
    <property type="entry name" value="Rhodanese/Cell cycle control phosphatase"/>
    <property type="match status" value="1"/>
</dbReference>
<dbReference type="GO" id="GO:0002098">
    <property type="term" value="P:tRNA wobble uridine modification"/>
    <property type="evidence" value="ECO:0007669"/>
    <property type="project" value="InterPro"/>
</dbReference>
<reference evidence="3 4" key="1">
    <citation type="submission" date="2022-10" db="EMBL/GenBank/DDBJ databases">
        <title>Comparative genomic analysis of Cohnella hashimotonis sp. nov., isolated from the International Space Station.</title>
        <authorList>
            <person name="Simpson A."/>
            <person name="Venkateswaran K."/>
        </authorList>
    </citation>
    <scope>NUCLEOTIDE SEQUENCE [LARGE SCALE GENOMIC DNA]</scope>
    <source>
        <strain evidence="3 4">DSM 18997</strain>
    </source>
</reference>